<organism evidence="10 11">
    <name type="scientific">Gigaspora margarita</name>
    <dbReference type="NCBI Taxonomy" id="4874"/>
    <lineage>
        <taxon>Eukaryota</taxon>
        <taxon>Fungi</taxon>
        <taxon>Fungi incertae sedis</taxon>
        <taxon>Mucoromycota</taxon>
        <taxon>Glomeromycotina</taxon>
        <taxon>Glomeromycetes</taxon>
        <taxon>Diversisporales</taxon>
        <taxon>Gigasporaceae</taxon>
        <taxon>Gigaspora</taxon>
    </lineage>
</organism>
<dbReference type="PANTHER" id="PTHR24416">
    <property type="entry name" value="TYROSINE-PROTEIN KINASE RECEPTOR"/>
    <property type="match status" value="1"/>
</dbReference>
<reference evidence="10 11" key="1">
    <citation type="journal article" date="2019" name="Environ. Microbiol.">
        <title>At the nexus of three kingdoms: the genome of the mycorrhizal fungus Gigaspora margarita provides insights into plant, endobacterial and fungal interactions.</title>
        <authorList>
            <person name="Venice F."/>
            <person name="Ghignone S."/>
            <person name="Salvioli di Fossalunga A."/>
            <person name="Amselem J."/>
            <person name="Novero M."/>
            <person name="Xianan X."/>
            <person name="Sedzielewska Toro K."/>
            <person name="Morin E."/>
            <person name="Lipzen A."/>
            <person name="Grigoriev I.V."/>
            <person name="Henrissat B."/>
            <person name="Martin F.M."/>
            <person name="Bonfante P."/>
        </authorList>
    </citation>
    <scope>NUCLEOTIDE SEQUENCE [LARGE SCALE GENOMIC DNA]</scope>
    <source>
        <strain evidence="10 11">BEG34</strain>
    </source>
</reference>
<evidence type="ECO:0000313" key="11">
    <source>
        <dbReference type="Proteomes" id="UP000439903"/>
    </source>
</evidence>
<dbReference type="SUPFAM" id="SSF56112">
    <property type="entry name" value="Protein kinase-like (PK-like)"/>
    <property type="match status" value="1"/>
</dbReference>
<comment type="subcellular location">
    <subcellularLocation>
        <location evidence="1">Membrane</location>
        <topology evidence="1">Single-pass type I membrane protein</topology>
    </subcellularLocation>
</comment>
<evidence type="ECO:0000256" key="6">
    <source>
        <dbReference type="ARBA" id="ARBA00022840"/>
    </source>
</evidence>
<keyword evidence="7" id="KW-1133">Transmembrane helix</keyword>
<sequence>MAEDNFVQLLSRLGEEFKRSEEYVRLKSITKEFQRRLDNGELHLDEFRIYGIIKTVIWLRDEKGLLYSHPKDEKAYKPIRTTTLVTYMPLNWQGHGPRWKPTFFKGLVRNGPWYVALKSIRKKSVNYSGSALDEFLPELNAYYNCSAIINHVPHCFGITKTPEKEYIIVMEYANKGDLCTFLSKSEEYPSWSLHHDEKLYIAVGDLGLCHDINAPNENNQKNDLYGVISYMAPELLRNSKHTSSTDVYSFGMVVYKIASLTEPFYDQKDHVWELAVRICEGE</sequence>
<evidence type="ECO:0000256" key="8">
    <source>
        <dbReference type="ARBA" id="ARBA00023136"/>
    </source>
</evidence>
<dbReference type="GO" id="GO:0043235">
    <property type="term" value="C:receptor complex"/>
    <property type="evidence" value="ECO:0007669"/>
    <property type="project" value="TreeGrafter"/>
</dbReference>
<evidence type="ECO:0000256" key="5">
    <source>
        <dbReference type="ARBA" id="ARBA00022741"/>
    </source>
</evidence>
<dbReference type="GO" id="GO:0005524">
    <property type="term" value="F:ATP binding"/>
    <property type="evidence" value="ECO:0007669"/>
    <property type="project" value="UniProtKB-KW"/>
</dbReference>
<dbReference type="OrthoDB" id="3269467at2759"/>
<proteinExistence type="predicted"/>
<accession>A0A8H3X754</accession>
<keyword evidence="4" id="KW-0677">Repeat</keyword>
<evidence type="ECO:0000256" key="2">
    <source>
        <dbReference type="ARBA" id="ARBA00022692"/>
    </source>
</evidence>
<keyword evidence="8" id="KW-0472">Membrane</keyword>
<dbReference type="GO" id="GO:0004674">
    <property type="term" value="F:protein serine/threonine kinase activity"/>
    <property type="evidence" value="ECO:0007669"/>
    <property type="project" value="UniProtKB-KW"/>
</dbReference>
<evidence type="ECO:0000259" key="9">
    <source>
        <dbReference type="PROSITE" id="PS50011"/>
    </source>
</evidence>
<keyword evidence="2" id="KW-0812">Transmembrane</keyword>
<protein>
    <submittedName>
        <fullName evidence="10">Serine/threonine protein kinase</fullName>
    </submittedName>
</protein>
<dbReference type="GO" id="GO:0005886">
    <property type="term" value="C:plasma membrane"/>
    <property type="evidence" value="ECO:0007669"/>
    <property type="project" value="TreeGrafter"/>
</dbReference>
<keyword evidence="11" id="KW-1185">Reference proteome</keyword>
<keyword evidence="6" id="KW-0067">ATP-binding</keyword>
<evidence type="ECO:0000256" key="7">
    <source>
        <dbReference type="ARBA" id="ARBA00022989"/>
    </source>
</evidence>
<evidence type="ECO:0000256" key="4">
    <source>
        <dbReference type="ARBA" id="ARBA00022737"/>
    </source>
</evidence>
<dbReference type="InterPro" id="IPR050122">
    <property type="entry name" value="RTK"/>
</dbReference>
<keyword evidence="3" id="KW-0732">Signal</keyword>
<dbReference type="PROSITE" id="PS50011">
    <property type="entry name" value="PROTEIN_KINASE_DOM"/>
    <property type="match status" value="1"/>
</dbReference>
<evidence type="ECO:0000256" key="1">
    <source>
        <dbReference type="ARBA" id="ARBA00004479"/>
    </source>
</evidence>
<feature type="domain" description="Protein kinase" evidence="9">
    <location>
        <begin position="1"/>
        <end position="282"/>
    </location>
</feature>
<evidence type="ECO:0000256" key="3">
    <source>
        <dbReference type="ARBA" id="ARBA00022729"/>
    </source>
</evidence>
<keyword evidence="10" id="KW-0723">Serine/threonine-protein kinase</keyword>
<dbReference type="Pfam" id="PF00069">
    <property type="entry name" value="Pkinase"/>
    <property type="match status" value="1"/>
</dbReference>
<gene>
    <name evidence="10" type="ORF">F8M41_006479</name>
</gene>
<dbReference type="AlphaFoldDB" id="A0A8H3X754"/>
<dbReference type="EMBL" id="WTPW01001635">
    <property type="protein sequence ID" value="KAF0424704.1"/>
    <property type="molecule type" value="Genomic_DNA"/>
</dbReference>
<dbReference type="InterPro" id="IPR000719">
    <property type="entry name" value="Prot_kinase_dom"/>
</dbReference>
<keyword evidence="5" id="KW-0547">Nucleotide-binding</keyword>
<comment type="caution">
    <text evidence="10">The sequence shown here is derived from an EMBL/GenBank/DDBJ whole genome shotgun (WGS) entry which is preliminary data.</text>
</comment>
<dbReference type="PANTHER" id="PTHR24416:SF525">
    <property type="entry name" value="INSULIN-LIKE RECEPTOR"/>
    <property type="match status" value="1"/>
</dbReference>
<dbReference type="Gene3D" id="1.10.510.10">
    <property type="entry name" value="Transferase(Phosphotransferase) domain 1"/>
    <property type="match status" value="2"/>
</dbReference>
<name>A0A8H3X754_GIGMA</name>
<keyword evidence="10" id="KW-0418">Kinase</keyword>
<keyword evidence="10" id="KW-0808">Transferase</keyword>
<dbReference type="GO" id="GO:0007169">
    <property type="term" value="P:cell surface receptor protein tyrosine kinase signaling pathway"/>
    <property type="evidence" value="ECO:0007669"/>
    <property type="project" value="TreeGrafter"/>
</dbReference>
<dbReference type="InterPro" id="IPR011009">
    <property type="entry name" value="Kinase-like_dom_sf"/>
</dbReference>
<dbReference type="GO" id="GO:0004714">
    <property type="term" value="F:transmembrane receptor protein tyrosine kinase activity"/>
    <property type="evidence" value="ECO:0007669"/>
    <property type="project" value="TreeGrafter"/>
</dbReference>
<dbReference type="Proteomes" id="UP000439903">
    <property type="component" value="Unassembled WGS sequence"/>
</dbReference>
<evidence type="ECO:0000313" key="10">
    <source>
        <dbReference type="EMBL" id="KAF0424704.1"/>
    </source>
</evidence>